<gene>
    <name evidence="1" type="ORF">PHMEG_00017729</name>
</gene>
<dbReference type="Proteomes" id="UP000198211">
    <property type="component" value="Unassembled WGS sequence"/>
</dbReference>
<evidence type="ECO:0000313" key="1">
    <source>
        <dbReference type="EMBL" id="OWZ09552.1"/>
    </source>
</evidence>
<name>A0A225VW40_9STRA</name>
<organism evidence="1 2">
    <name type="scientific">Phytophthora megakarya</name>
    <dbReference type="NCBI Taxonomy" id="4795"/>
    <lineage>
        <taxon>Eukaryota</taxon>
        <taxon>Sar</taxon>
        <taxon>Stramenopiles</taxon>
        <taxon>Oomycota</taxon>
        <taxon>Peronosporomycetes</taxon>
        <taxon>Peronosporales</taxon>
        <taxon>Peronosporaceae</taxon>
        <taxon>Phytophthora</taxon>
    </lineage>
</organism>
<proteinExistence type="predicted"/>
<protein>
    <submittedName>
        <fullName evidence="1">Uncharacterized protein</fullName>
    </submittedName>
</protein>
<dbReference type="AlphaFoldDB" id="A0A225VW40"/>
<keyword evidence="2" id="KW-1185">Reference proteome</keyword>
<reference evidence="2" key="1">
    <citation type="submission" date="2017-03" db="EMBL/GenBank/DDBJ databases">
        <title>Phytopthora megakarya and P. palmivora, two closely related causual agents of cacao black pod achieved similar genome size and gene model numbers by different mechanisms.</title>
        <authorList>
            <person name="Ali S."/>
            <person name="Shao J."/>
            <person name="Larry D.J."/>
            <person name="Kronmiller B."/>
            <person name="Shen D."/>
            <person name="Strem M.D."/>
            <person name="Melnick R.L."/>
            <person name="Guiltinan M.J."/>
            <person name="Tyler B.M."/>
            <person name="Meinhardt L.W."/>
            <person name="Bailey B.A."/>
        </authorList>
    </citation>
    <scope>NUCLEOTIDE SEQUENCE [LARGE SCALE GENOMIC DNA]</scope>
    <source>
        <strain evidence="2">zdho120</strain>
    </source>
</reference>
<evidence type="ECO:0000313" key="2">
    <source>
        <dbReference type="Proteomes" id="UP000198211"/>
    </source>
</evidence>
<sequence length="139" mass="15394">MGKDAKLLILGITSLNFVQIIVALQACESFFIFHVDATFKLSELGYPATLFIVNQVIQREYYEHAFVDSVLAVWATSEQSVVRVMYLCDVGIEAMNAQTIYGLSEVKFPNNAGAVRVCSNGWYDAHTTLECDEVVGLST</sequence>
<dbReference type="PROSITE" id="PS51257">
    <property type="entry name" value="PROKAR_LIPOPROTEIN"/>
    <property type="match status" value="1"/>
</dbReference>
<dbReference type="EMBL" id="NBNE01002746">
    <property type="protein sequence ID" value="OWZ09552.1"/>
    <property type="molecule type" value="Genomic_DNA"/>
</dbReference>
<accession>A0A225VW40</accession>
<comment type="caution">
    <text evidence="1">The sequence shown here is derived from an EMBL/GenBank/DDBJ whole genome shotgun (WGS) entry which is preliminary data.</text>
</comment>